<organism evidence="1 2">
    <name type="scientific">Roseburia hominis (strain DSM 16839 / JCM 17582 / NCIMB 14029 / A2-183)</name>
    <dbReference type="NCBI Taxonomy" id="585394"/>
    <lineage>
        <taxon>Bacteria</taxon>
        <taxon>Bacillati</taxon>
        <taxon>Bacillota</taxon>
        <taxon>Clostridia</taxon>
        <taxon>Lachnospirales</taxon>
        <taxon>Lachnospiraceae</taxon>
        <taxon>Roseburia</taxon>
    </lineage>
</organism>
<protein>
    <submittedName>
        <fullName evidence="1">Uncharacterized protein</fullName>
    </submittedName>
</protein>
<dbReference type="AlphaFoldDB" id="G2T5E0"/>
<reference evidence="1 2" key="1">
    <citation type="journal article" date="2015" name="Genome Announc.">
        <title>Complete genome sequence of the human gut symbiont Roseburia hominis.</title>
        <authorList>
            <person name="Travis A.J."/>
            <person name="Kelly D."/>
            <person name="Flint H.J."/>
            <person name="Aminov R.I."/>
        </authorList>
    </citation>
    <scope>NUCLEOTIDE SEQUENCE [LARGE SCALE GENOMIC DNA]</scope>
    <source>
        <strain evidence="2">DSM 16839 / JCM 17582 / NCIMB 14029 / A2-183</strain>
    </source>
</reference>
<dbReference type="HOGENOM" id="CLU_3375696_0_0_9"/>
<name>G2T5E0_ROSHA</name>
<keyword evidence="2" id="KW-1185">Reference proteome</keyword>
<evidence type="ECO:0000313" key="2">
    <source>
        <dbReference type="Proteomes" id="UP000008178"/>
    </source>
</evidence>
<dbReference type="KEGG" id="rho:RHOM_13410"/>
<evidence type="ECO:0000313" key="1">
    <source>
        <dbReference type="EMBL" id="AEN97788.1"/>
    </source>
</evidence>
<sequence length="34" mass="3669">MNGLGYAPVCSSSALSKTDIFRVYGITAPFFKKV</sequence>
<dbReference type="EMBL" id="CP003040">
    <property type="protein sequence ID" value="AEN97788.1"/>
    <property type="molecule type" value="Genomic_DNA"/>
</dbReference>
<gene>
    <name evidence="1" type="ordered locus">RHOM_13410</name>
</gene>
<accession>G2T5E0</accession>
<proteinExistence type="predicted"/>
<dbReference type="STRING" id="585394.RHOM_13410"/>
<dbReference type="Proteomes" id="UP000008178">
    <property type="component" value="Chromosome"/>
</dbReference>